<gene>
    <name evidence="1" type="ORF">TDIB3V08_LOCUS7816</name>
</gene>
<organism evidence="1">
    <name type="scientific">Timema douglasi</name>
    <name type="common">Walking stick</name>
    <dbReference type="NCBI Taxonomy" id="61478"/>
    <lineage>
        <taxon>Eukaryota</taxon>
        <taxon>Metazoa</taxon>
        <taxon>Ecdysozoa</taxon>
        <taxon>Arthropoda</taxon>
        <taxon>Hexapoda</taxon>
        <taxon>Insecta</taxon>
        <taxon>Pterygota</taxon>
        <taxon>Neoptera</taxon>
        <taxon>Polyneoptera</taxon>
        <taxon>Phasmatodea</taxon>
        <taxon>Timematodea</taxon>
        <taxon>Timematoidea</taxon>
        <taxon>Timematidae</taxon>
        <taxon>Timema</taxon>
    </lineage>
</organism>
<dbReference type="AlphaFoldDB" id="A0A7R8VN46"/>
<evidence type="ECO:0000313" key="1">
    <source>
        <dbReference type="EMBL" id="CAD7201621.1"/>
    </source>
</evidence>
<accession>A0A7R8VN46</accession>
<protein>
    <submittedName>
        <fullName evidence="1">Uncharacterized protein</fullName>
    </submittedName>
</protein>
<sequence>MRLQNLAQLQGSGLGNTGPDISPANLQGLATLANLSAANHRESHACYLAPLFDFYLVSIQTGHPHDETLSCNLQDSSLRAVNPMSIQNLVTLAAMTGGNGANLQVSPNDALDSTRECDCAVSSLGGTPNGVPGGTDEALVVSPPLGAEEHRSSLSSGGGVKWERFVPDLYLGTTQGGVRGLYLPCMLVPGICPARVPELVSTSTLCMFLFCLYVAALSGLTNSTAVCASKRTQLSSCLCLCAQTRGLGVKQRTYDMPEMCAVRSCWYDYSER</sequence>
<name>A0A7R8VN46_TIMDO</name>
<dbReference type="EMBL" id="OA568532">
    <property type="protein sequence ID" value="CAD7201621.1"/>
    <property type="molecule type" value="Genomic_DNA"/>
</dbReference>
<reference evidence="1" key="1">
    <citation type="submission" date="2020-11" db="EMBL/GenBank/DDBJ databases">
        <authorList>
            <person name="Tran Van P."/>
        </authorList>
    </citation>
    <scope>NUCLEOTIDE SEQUENCE</scope>
</reference>
<proteinExistence type="predicted"/>